<keyword evidence="4" id="KW-1185">Reference proteome</keyword>
<accession>A0A6H2DNN8</accession>
<feature type="compositionally biased region" description="Polar residues" evidence="1">
    <location>
        <begin position="51"/>
        <end position="60"/>
    </location>
</feature>
<evidence type="ECO:0000313" key="3">
    <source>
        <dbReference type="EMBL" id="QJB70282.1"/>
    </source>
</evidence>
<evidence type="ECO:0000313" key="4">
    <source>
        <dbReference type="Proteomes" id="UP000501600"/>
    </source>
</evidence>
<evidence type="ECO:0000259" key="2">
    <source>
        <dbReference type="Pfam" id="PF18557"/>
    </source>
</evidence>
<dbReference type="Proteomes" id="UP000501600">
    <property type="component" value="Chromosome"/>
</dbReference>
<protein>
    <recommendedName>
        <fullName evidence="2">Anti-sigma factor NepR domain-containing protein</fullName>
    </recommendedName>
</protein>
<proteinExistence type="predicted"/>
<feature type="domain" description="Anti-sigma factor NepR" evidence="2">
    <location>
        <begin position="8"/>
        <end position="40"/>
    </location>
</feature>
<reference evidence="3 4" key="1">
    <citation type="submission" date="2020-04" db="EMBL/GenBank/DDBJ databases">
        <title>Genome sequence for Sphingorhabdus sp. strain M1.</title>
        <authorList>
            <person name="Park S.-J."/>
        </authorList>
    </citation>
    <scope>NUCLEOTIDE SEQUENCE [LARGE SCALE GENOMIC DNA]</scope>
    <source>
        <strain evidence="3 4">JK6</strain>
    </source>
</reference>
<dbReference type="InterPro" id="IPR041649">
    <property type="entry name" value="NepR"/>
</dbReference>
<dbReference type="Pfam" id="PF18557">
    <property type="entry name" value="NepR"/>
    <property type="match status" value="1"/>
</dbReference>
<organism evidence="3 4">
    <name type="scientific">Parasphingorhabdus halotolerans</name>
    <dbReference type="NCBI Taxonomy" id="2725558"/>
    <lineage>
        <taxon>Bacteria</taxon>
        <taxon>Pseudomonadati</taxon>
        <taxon>Pseudomonadota</taxon>
        <taxon>Alphaproteobacteria</taxon>
        <taxon>Sphingomonadales</taxon>
        <taxon>Sphingomonadaceae</taxon>
        <taxon>Parasphingorhabdus</taxon>
    </lineage>
</organism>
<sequence>MTSKNTMQERLGLGLKNMYRSVLEEPLPDDMLALLDQLDQLDDEDDDGRATGTSGSKMND</sequence>
<gene>
    <name evidence="3" type="ORF">HF685_14190</name>
</gene>
<dbReference type="KEGG" id="phao:HF685_14190"/>
<evidence type="ECO:0000256" key="1">
    <source>
        <dbReference type="SAM" id="MobiDB-lite"/>
    </source>
</evidence>
<feature type="region of interest" description="Disordered" evidence="1">
    <location>
        <begin position="39"/>
        <end position="60"/>
    </location>
</feature>
<name>A0A6H2DNN8_9SPHN</name>
<dbReference type="AlphaFoldDB" id="A0A6H2DNN8"/>
<dbReference type="RefSeq" id="WP_168820548.1">
    <property type="nucleotide sequence ID" value="NZ_CP051217.1"/>
</dbReference>
<dbReference type="EMBL" id="CP051217">
    <property type="protein sequence ID" value="QJB70282.1"/>
    <property type="molecule type" value="Genomic_DNA"/>
</dbReference>